<proteinExistence type="predicted"/>
<organism evidence="1 2">
    <name type="scientific">Shewanella sairae</name>
    <dbReference type="NCBI Taxonomy" id="190310"/>
    <lineage>
        <taxon>Bacteria</taxon>
        <taxon>Pseudomonadati</taxon>
        <taxon>Pseudomonadota</taxon>
        <taxon>Gammaproteobacteria</taxon>
        <taxon>Alteromonadales</taxon>
        <taxon>Shewanellaceae</taxon>
        <taxon>Shewanella</taxon>
    </lineage>
</organism>
<gene>
    <name evidence="1" type="ORF">TUM4438_45430</name>
</gene>
<sequence length="68" mass="7637">MKNIKLDEFLKLTTNLKTGEFANLTGTAPSTLRRNWKIQSKRPEIIFLAVGVAANNGETARNLLKLYC</sequence>
<protein>
    <recommendedName>
        <fullName evidence="3">XRE family transcriptional regulator</fullName>
    </recommendedName>
</protein>
<accession>A0ABQ4PRS0</accession>
<dbReference type="Proteomes" id="UP000887104">
    <property type="component" value="Unassembled WGS sequence"/>
</dbReference>
<evidence type="ECO:0000313" key="1">
    <source>
        <dbReference type="EMBL" id="GIU52508.1"/>
    </source>
</evidence>
<evidence type="ECO:0000313" key="2">
    <source>
        <dbReference type="Proteomes" id="UP000887104"/>
    </source>
</evidence>
<comment type="caution">
    <text evidence="1">The sequence shown here is derived from an EMBL/GenBank/DDBJ whole genome shotgun (WGS) entry which is preliminary data.</text>
</comment>
<reference evidence="1" key="1">
    <citation type="submission" date="2021-05" db="EMBL/GenBank/DDBJ databases">
        <title>Molecular characterization for Shewanella algae harboring chromosomal blaOXA-55-like strains isolated from clinical and environment sample.</title>
        <authorList>
            <person name="Ohama Y."/>
            <person name="Aoki K."/>
            <person name="Harada S."/>
            <person name="Moriya K."/>
            <person name="Ishii Y."/>
            <person name="Tateda K."/>
        </authorList>
    </citation>
    <scope>NUCLEOTIDE SEQUENCE</scope>
    <source>
        <strain evidence="1">JCM 11563</strain>
    </source>
</reference>
<name>A0ABQ4PRS0_9GAMM</name>
<evidence type="ECO:0008006" key="3">
    <source>
        <dbReference type="Google" id="ProtNLM"/>
    </source>
</evidence>
<dbReference type="RefSeq" id="WP_220783516.1">
    <property type="nucleotide sequence ID" value="NZ_BPEY01000192.1"/>
</dbReference>
<keyword evidence="2" id="KW-1185">Reference proteome</keyword>
<dbReference type="EMBL" id="BPEY01000192">
    <property type="protein sequence ID" value="GIU52508.1"/>
    <property type="molecule type" value="Genomic_DNA"/>
</dbReference>